<feature type="transmembrane region" description="Helical" evidence="1">
    <location>
        <begin position="42"/>
        <end position="66"/>
    </location>
</feature>
<keyword evidence="1" id="KW-0812">Transmembrane</keyword>
<evidence type="ECO:0000256" key="1">
    <source>
        <dbReference type="SAM" id="Phobius"/>
    </source>
</evidence>
<dbReference type="EMBL" id="LODT01000039">
    <property type="protein sequence ID" value="KYQ89620.1"/>
    <property type="molecule type" value="Genomic_DNA"/>
</dbReference>
<sequence>MLIVSVIFSLYFDDIPWYILLAFGLDVMISIEGIISSLKKSSIFVFIYFISSLFLFLFNLIPLILLNSIVWNQNIKITYKDIFQSIFYVFWFFFQLVSMHFSRILRLLLEQEKMNRMAEKEVGGMDSCKVSPTIIISVDPLNEIVTDNGDNEFKEVDLGAVVSC</sequence>
<evidence type="ECO:0008006" key="4">
    <source>
        <dbReference type="Google" id="ProtNLM"/>
    </source>
</evidence>
<dbReference type="OrthoDB" id="10582510at2759"/>
<dbReference type="InParanoid" id="A0A151Z6N3"/>
<evidence type="ECO:0000313" key="3">
    <source>
        <dbReference type="Proteomes" id="UP000076078"/>
    </source>
</evidence>
<evidence type="ECO:0000313" key="2">
    <source>
        <dbReference type="EMBL" id="KYQ89620.1"/>
    </source>
</evidence>
<accession>A0A151Z6N3</accession>
<feature type="transmembrane region" description="Helical" evidence="1">
    <location>
        <begin position="86"/>
        <end position="109"/>
    </location>
</feature>
<keyword evidence="1" id="KW-0472">Membrane</keyword>
<comment type="caution">
    <text evidence="2">The sequence shown here is derived from an EMBL/GenBank/DDBJ whole genome shotgun (WGS) entry which is preliminary data.</text>
</comment>
<protein>
    <recommendedName>
        <fullName evidence="4">Transmembrane protein</fullName>
    </recommendedName>
</protein>
<dbReference type="AlphaFoldDB" id="A0A151Z6N3"/>
<gene>
    <name evidence="2" type="ORF">DLAC_09583</name>
</gene>
<reference evidence="2 3" key="1">
    <citation type="submission" date="2015-12" db="EMBL/GenBank/DDBJ databases">
        <title>Dictyostelia acquired genes for synthesis and detection of signals that induce cell-type specialization by lateral gene transfer from prokaryotes.</title>
        <authorList>
            <person name="Gloeckner G."/>
            <person name="Schaap P."/>
        </authorList>
    </citation>
    <scope>NUCLEOTIDE SEQUENCE [LARGE SCALE GENOMIC DNA]</scope>
    <source>
        <strain evidence="2 3">TK</strain>
    </source>
</reference>
<name>A0A151Z6N3_TIELA</name>
<proteinExistence type="predicted"/>
<feature type="transmembrane region" description="Helical" evidence="1">
    <location>
        <begin position="15"/>
        <end position="35"/>
    </location>
</feature>
<dbReference type="Proteomes" id="UP000076078">
    <property type="component" value="Unassembled WGS sequence"/>
</dbReference>
<keyword evidence="3" id="KW-1185">Reference proteome</keyword>
<organism evidence="2 3">
    <name type="scientific">Tieghemostelium lacteum</name>
    <name type="common">Slime mold</name>
    <name type="synonym">Dictyostelium lacteum</name>
    <dbReference type="NCBI Taxonomy" id="361077"/>
    <lineage>
        <taxon>Eukaryota</taxon>
        <taxon>Amoebozoa</taxon>
        <taxon>Evosea</taxon>
        <taxon>Eumycetozoa</taxon>
        <taxon>Dictyostelia</taxon>
        <taxon>Dictyosteliales</taxon>
        <taxon>Raperosteliaceae</taxon>
        <taxon>Tieghemostelium</taxon>
    </lineage>
</organism>
<keyword evidence="1" id="KW-1133">Transmembrane helix</keyword>